<comment type="caution">
    <text evidence="2">The sequence shown here is derived from an EMBL/GenBank/DDBJ whole genome shotgun (WGS) entry which is preliminary data.</text>
</comment>
<feature type="compositionally biased region" description="Low complexity" evidence="1">
    <location>
        <begin position="121"/>
        <end position="133"/>
    </location>
</feature>
<dbReference type="Proteomes" id="UP001526166">
    <property type="component" value="Unassembled WGS sequence"/>
</dbReference>
<reference evidence="2 3" key="1">
    <citation type="submission" date="2022-10" db="EMBL/GenBank/DDBJ databases">
        <title>Sinirhodobacter sp. nov., isolated from ocean surface sediments.</title>
        <authorList>
            <person name="He W."/>
            <person name="Wang L."/>
            <person name="Zhang D.-F."/>
        </authorList>
    </citation>
    <scope>NUCLEOTIDE SEQUENCE [LARGE SCALE GENOMIC DNA]</scope>
    <source>
        <strain evidence="2 3">WL0115</strain>
    </source>
</reference>
<evidence type="ECO:0000256" key="1">
    <source>
        <dbReference type="SAM" id="MobiDB-lite"/>
    </source>
</evidence>
<dbReference type="Pfam" id="PF11836">
    <property type="entry name" value="Phage_TAC_11"/>
    <property type="match status" value="1"/>
</dbReference>
<name>A0ABT2ZV31_9RHOB</name>
<proteinExistence type="predicted"/>
<dbReference type="RefSeq" id="WP_263846897.1">
    <property type="nucleotide sequence ID" value="NZ_JAOWKW010000001.1"/>
</dbReference>
<protein>
    <submittedName>
        <fullName evidence="2">Gene transfer agent family protein</fullName>
    </submittedName>
</protein>
<accession>A0ABT2ZV31</accession>
<dbReference type="EMBL" id="JAOWKW010000001">
    <property type="protein sequence ID" value="MCV2877612.1"/>
    <property type="molecule type" value="Genomic_DNA"/>
</dbReference>
<feature type="region of interest" description="Disordered" evidence="1">
    <location>
        <begin position="102"/>
        <end position="133"/>
    </location>
</feature>
<keyword evidence="3" id="KW-1185">Reference proteome</keyword>
<sequence length="133" mass="14245">MKALEIEWPGGEHAFRLRLGEIEAVQESTGCGPEFLLNAFRIGAWKVAHAEEVLKFGLVGGGMPRDEAKRLIRATFDRGFGIAHYKPACMMILEAALFGPEDDPVGKPEAPVTEPSETRTDAGSSAASTSSDA</sequence>
<dbReference type="InterPro" id="IPR021791">
    <property type="entry name" value="Phage_TAC_11"/>
</dbReference>
<evidence type="ECO:0000313" key="2">
    <source>
        <dbReference type="EMBL" id="MCV2877612.1"/>
    </source>
</evidence>
<organism evidence="2 3">
    <name type="scientific">Sedimentimonas flavescens</name>
    <dbReference type="NCBI Taxonomy" id="2851012"/>
    <lineage>
        <taxon>Bacteria</taxon>
        <taxon>Pseudomonadati</taxon>
        <taxon>Pseudomonadota</taxon>
        <taxon>Alphaproteobacteria</taxon>
        <taxon>Rhodobacterales</taxon>
        <taxon>Rhodobacter group</taxon>
        <taxon>Sedimentimonas</taxon>
    </lineage>
</organism>
<gene>
    <name evidence="2" type="ORF">OE699_02000</name>
</gene>
<evidence type="ECO:0000313" key="3">
    <source>
        <dbReference type="Proteomes" id="UP001526166"/>
    </source>
</evidence>